<dbReference type="GO" id="GO:0009251">
    <property type="term" value="P:glucan catabolic process"/>
    <property type="evidence" value="ECO:0007669"/>
    <property type="project" value="TreeGrafter"/>
</dbReference>
<dbReference type="InterPro" id="IPR018087">
    <property type="entry name" value="Glyco_hydro_5_CS"/>
</dbReference>
<evidence type="ECO:0000313" key="7">
    <source>
        <dbReference type="Proteomes" id="UP001139450"/>
    </source>
</evidence>
<sequence>MRKLAALAIGFTLAALFATAQPKKFVTVKGKQLYTTDNRPLQIRGVNLGGWLAPEGYMLKMKEVSSARQIEELVNELAGPDDVRTFWNSYLNNFVSQLDIRFIKMAGCNVVRVPFNYRLFTSETYLGANDPNRGFALLDRLIGWCREEKLLVILDMHAAPGGQTGDDIDDSYGYPDLFTSVAARQKAVEIWARIAAHYRNEPAVLGYDLLNEPVAHYFDIASLNTRIEPLYREIVAAIRKTDKNHIVIMQGAQWGSNFRIFGKPFDAKSVYSFHKSWTEADQSVLKDYLDFSNRYNVPLICGEISEGRNEMLQASAKMLDKNEIGYLFWPYKKMESESCMISFARPAGYDELLAYASKKRETMEQLRKAALNRNEAKSLLMALAESCRYPNGKVNKDYISATGIGNNRYKAVTAR</sequence>
<gene>
    <name evidence="6" type="ORF">MUY27_11220</name>
</gene>
<keyword evidence="1 3" id="KW-0378">Hydrolase</keyword>
<dbReference type="PANTHER" id="PTHR31297:SF13">
    <property type="entry name" value="PUTATIVE-RELATED"/>
    <property type="match status" value="1"/>
</dbReference>
<protein>
    <submittedName>
        <fullName evidence="6">Glycoside hydrolase family 5 protein</fullName>
    </submittedName>
</protein>
<evidence type="ECO:0000256" key="1">
    <source>
        <dbReference type="ARBA" id="ARBA00022801"/>
    </source>
</evidence>
<evidence type="ECO:0000256" key="2">
    <source>
        <dbReference type="ARBA" id="ARBA00023295"/>
    </source>
</evidence>
<dbReference type="InterPro" id="IPR017853">
    <property type="entry name" value="GH"/>
</dbReference>
<dbReference type="Pfam" id="PF00150">
    <property type="entry name" value="Cellulase"/>
    <property type="match status" value="1"/>
</dbReference>
<evidence type="ECO:0000256" key="3">
    <source>
        <dbReference type="RuleBase" id="RU361153"/>
    </source>
</evidence>
<evidence type="ECO:0000313" key="6">
    <source>
        <dbReference type="EMBL" id="MCJ8210279.1"/>
    </source>
</evidence>
<dbReference type="GO" id="GO:0008422">
    <property type="term" value="F:beta-glucosidase activity"/>
    <property type="evidence" value="ECO:0007669"/>
    <property type="project" value="TreeGrafter"/>
</dbReference>
<reference evidence="6" key="1">
    <citation type="submission" date="2022-04" db="EMBL/GenBank/DDBJ databases">
        <title>Mucilaginibacter sp. RS28 isolated from freshwater.</title>
        <authorList>
            <person name="Ko S.-R."/>
        </authorList>
    </citation>
    <scope>NUCLEOTIDE SEQUENCE</scope>
    <source>
        <strain evidence="6">RS28</strain>
    </source>
</reference>
<organism evidence="6 7">
    <name type="scientific">Mucilaginibacter straminoryzae</name>
    <dbReference type="NCBI Taxonomy" id="2932774"/>
    <lineage>
        <taxon>Bacteria</taxon>
        <taxon>Pseudomonadati</taxon>
        <taxon>Bacteroidota</taxon>
        <taxon>Sphingobacteriia</taxon>
        <taxon>Sphingobacteriales</taxon>
        <taxon>Sphingobacteriaceae</taxon>
        <taxon>Mucilaginibacter</taxon>
    </lineage>
</organism>
<keyword evidence="7" id="KW-1185">Reference proteome</keyword>
<keyword evidence="4" id="KW-0732">Signal</keyword>
<feature type="chain" id="PRO_5040818094" evidence="4">
    <location>
        <begin position="21"/>
        <end position="415"/>
    </location>
</feature>
<dbReference type="RefSeq" id="WP_245130115.1">
    <property type="nucleotide sequence ID" value="NZ_JALJEJ010000004.1"/>
</dbReference>
<dbReference type="SUPFAM" id="SSF51445">
    <property type="entry name" value="(Trans)glycosidases"/>
    <property type="match status" value="1"/>
</dbReference>
<comment type="caution">
    <text evidence="6">The sequence shown here is derived from an EMBL/GenBank/DDBJ whole genome shotgun (WGS) entry which is preliminary data.</text>
</comment>
<dbReference type="AlphaFoldDB" id="A0A9X1X358"/>
<dbReference type="InterPro" id="IPR050386">
    <property type="entry name" value="Glycosyl_hydrolase_5"/>
</dbReference>
<feature type="domain" description="Glycoside hydrolase family 5" evidence="5">
    <location>
        <begin position="90"/>
        <end position="332"/>
    </location>
</feature>
<dbReference type="InterPro" id="IPR001547">
    <property type="entry name" value="Glyco_hydro_5"/>
</dbReference>
<dbReference type="Proteomes" id="UP001139450">
    <property type="component" value="Unassembled WGS sequence"/>
</dbReference>
<dbReference type="EMBL" id="JALJEJ010000004">
    <property type="protein sequence ID" value="MCJ8210279.1"/>
    <property type="molecule type" value="Genomic_DNA"/>
</dbReference>
<accession>A0A9X1X358</accession>
<keyword evidence="2 3" id="KW-0326">Glycosidase</keyword>
<comment type="similarity">
    <text evidence="3">Belongs to the glycosyl hydrolase 5 (cellulase A) family.</text>
</comment>
<proteinExistence type="inferred from homology"/>
<evidence type="ECO:0000259" key="5">
    <source>
        <dbReference type="Pfam" id="PF00150"/>
    </source>
</evidence>
<dbReference type="PROSITE" id="PS00659">
    <property type="entry name" value="GLYCOSYL_HYDROL_F5"/>
    <property type="match status" value="1"/>
</dbReference>
<evidence type="ECO:0000256" key="4">
    <source>
        <dbReference type="SAM" id="SignalP"/>
    </source>
</evidence>
<dbReference type="GO" id="GO:0005576">
    <property type="term" value="C:extracellular region"/>
    <property type="evidence" value="ECO:0007669"/>
    <property type="project" value="TreeGrafter"/>
</dbReference>
<feature type="signal peptide" evidence="4">
    <location>
        <begin position="1"/>
        <end position="20"/>
    </location>
</feature>
<dbReference type="PANTHER" id="PTHR31297">
    <property type="entry name" value="GLUCAN ENDO-1,6-BETA-GLUCOSIDASE B"/>
    <property type="match status" value="1"/>
</dbReference>
<dbReference type="Gene3D" id="3.20.20.80">
    <property type="entry name" value="Glycosidases"/>
    <property type="match status" value="1"/>
</dbReference>
<name>A0A9X1X358_9SPHI</name>
<dbReference type="GO" id="GO:0009986">
    <property type="term" value="C:cell surface"/>
    <property type="evidence" value="ECO:0007669"/>
    <property type="project" value="TreeGrafter"/>
</dbReference>